<proteinExistence type="predicted"/>
<feature type="compositionally biased region" description="Basic and acidic residues" evidence="5">
    <location>
        <begin position="10"/>
        <end position="23"/>
    </location>
</feature>
<comment type="caution">
    <text evidence="8">The sequence shown here is derived from an EMBL/GenBank/DDBJ whole genome shotgun (WGS) entry which is preliminary data.</text>
</comment>
<evidence type="ECO:0000259" key="7">
    <source>
        <dbReference type="Pfam" id="PF00892"/>
    </source>
</evidence>
<evidence type="ECO:0000256" key="2">
    <source>
        <dbReference type="ARBA" id="ARBA00022692"/>
    </source>
</evidence>
<keyword evidence="9" id="KW-1185">Reference proteome</keyword>
<evidence type="ECO:0000256" key="1">
    <source>
        <dbReference type="ARBA" id="ARBA00004141"/>
    </source>
</evidence>
<dbReference type="Pfam" id="PF00892">
    <property type="entry name" value="EamA"/>
    <property type="match status" value="1"/>
</dbReference>
<organism evidence="8 9">
    <name type="scientific">Porites evermanni</name>
    <dbReference type="NCBI Taxonomy" id="104178"/>
    <lineage>
        <taxon>Eukaryota</taxon>
        <taxon>Metazoa</taxon>
        <taxon>Cnidaria</taxon>
        <taxon>Anthozoa</taxon>
        <taxon>Hexacorallia</taxon>
        <taxon>Scleractinia</taxon>
        <taxon>Fungiina</taxon>
        <taxon>Poritidae</taxon>
        <taxon>Porites</taxon>
    </lineage>
</organism>
<evidence type="ECO:0000256" key="6">
    <source>
        <dbReference type="SAM" id="Phobius"/>
    </source>
</evidence>
<evidence type="ECO:0000256" key="3">
    <source>
        <dbReference type="ARBA" id="ARBA00022989"/>
    </source>
</evidence>
<feature type="region of interest" description="Disordered" evidence="5">
    <location>
        <begin position="1"/>
        <end position="25"/>
    </location>
</feature>
<keyword evidence="4 6" id="KW-0472">Membrane</keyword>
<gene>
    <name evidence="8" type="ORF">PEVE_00041011</name>
</gene>
<comment type="subcellular location">
    <subcellularLocation>
        <location evidence="1">Membrane</location>
        <topology evidence="1">Multi-pass membrane protein</topology>
    </subcellularLocation>
</comment>
<evidence type="ECO:0000256" key="4">
    <source>
        <dbReference type="ARBA" id="ARBA00023136"/>
    </source>
</evidence>
<dbReference type="SUPFAM" id="SSF103481">
    <property type="entry name" value="Multidrug resistance efflux transporter EmrE"/>
    <property type="match status" value="1"/>
</dbReference>
<sequence>MMLRKQLFKTPEETRKTTEKENTNDLEVQDEYSPLRRTLGIICAMSSCIFFAFSSLLVKLLREIPPQEVVFFRNMVQVIFVLPPLIYNKIPIVGNTKHLPFLCVRGIAGTLALCCQFYAFQHMALADATVIVFSAPIFTGVLAHFLLGEAWGWFDAVATLLCFTGVVLIARPTFLFPRPIDTPGTDNQKPPIYIITGGQALLTRSVQLERAGVVALVRTLDIALAFILQLLFLDYTANVYSIVGAALVL</sequence>
<feature type="domain" description="EamA" evidence="7">
    <location>
        <begin position="39"/>
        <end position="170"/>
    </location>
</feature>
<evidence type="ECO:0000313" key="9">
    <source>
        <dbReference type="Proteomes" id="UP001159427"/>
    </source>
</evidence>
<evidence type="ECO:0000313" key="8">
    <source>
        <dbReference type="EMBL" id="CAH3045266.1"/>
    </source>
</evidence>
<feature type="transmembrane region" description="Helical" evidence="6">
    <location>
        <begin position="70"/>
        <end position="87"/>
    </location>
</feature>
<keyword evidence="2 6" id="KW-0812">Transmembrane</keyword>
<feature type="transmembrane region" description="Helical" evidence="6">
    <location>
        <begin position="125"/>
        <end position="145"/>
    </location>
</feature>
<dbReference type="EMBL" id="CALNXI010000768">
    <property type="protein sequence ID" value="CAH3045266.1"/>
    <property type="molecule type" value="Genomic_DNA"/>
</dbReference>
<dbReference type="InterPro" id="IPR037185">
    <property type="entry name" value="EmrE-like"/>
</dbReference>
<dbReference type="InterPro" id="IPR000620">
    <property type="entry name" value="EamA_dom"/>
</dbReference>
<feature type="transmembrane region" description="Helical" evidence="6">
    <location>
        <begin position="99"/>
        <end position="118"/>
    </location>
</feature>
<protein>
    <recommendedName>
        <fullName evidence="7">EamA domain-containing protein</fullName>
    </recommendedName>
</protein>
<dbReference type="PANTHER" id="PTHR22911">
    <property type="entry name" value="ACYL-MALONYL CONDENSING ENZYME-RELATED"/>
    <property type="match status" value="1"/>
</dbReference>
<feature type="transmembrane region" description="Helical" evidence="6">
    <location>
        <begin position="151"/>
        <end position="170"/>
    </location>
</feature>
<evidence type="ECO:0000256" key="5">
    <source>
        <dbReference type="SAM" id="MobiDB-lite"/>
    </source>
</evidence>
<dbReference type="Proteomes" id="UP001159427">
    <property type="component" value="Unassembled WGS sequence"/>
</dbReference>
<feature type="transmembrane region" description="Helical" evidence="6">
    <location>
        <begin position="39"/>
        <end position="58"/>
    </location>
</feature>
<reference evidence="8 9" key="1">
    <citation type="submission" date="2022-05" db="EMBL/GenBank/DDBJ databases">
        <authorList>
            <consortium name="Genoscope - CEA"/>
            <person name="William W."/>
        </authorList>
    </citation>
    <scope>NUCLEOTIDE SEQUENCE [LARGE SCALE GENOMIC DNA]</scope>
</reference>
<accession>A0ABN8NBQ7</accession>
<name>A0ABN8NBQ7_9CNID</name>
<dbReference type="PANTHER" id="PTHR22911:SF6">
    <property type="entry name" value="SOLUTE CARRIER FAMILY 35 MEMBER G1"/>
    <property type="match status" value="1"/>
</dbReference>
<feature type="non-terminal residue" evidence="8">
    <location>
        <position position="249"/>
    </location>
</feature>
<keyword evidence="3 6" id="KW-1133">Transmembrane helix</keyword>